<proteinExistence type="predicted"/>
<dbReference type="InterPro" id="IPR002938">
    <property type="entry name" value="FAD-bd"/>
</dbReference>
<keyword evidence="6" id="KW-1185">Reference proteome</keyword>
<comment type="cofactor">
    <cofactor evidence="1">
        <name>FAD</name>
        <dbReference type="ChEBI" id="CHEBI:57692"/>
    </cofactor>
</comment>
<dbReference type="STRING" id="1231391.GCA_000308195_01759"/>
<reference evidence="5 6" key="1">
    <citation type="submission" date="2018-04" db="EMBL/GenBank/DDBJ databases">
        <title>Genomic Encyclopedia of Type Strains, Phase IV (KMG-IV): sequencing the most valuable type-strain genomes for metagenomic binning, comparative biology and taxonomic classification.</title>
        <authorList>
            <person name="Goeker M."/>
        </authorList>
    </citation>
    <scope>NUCLEOTIDE SEQUENCE [LARGE SCALE GENOMIC DNA]</scope>
    <source>
        <strain evidence="5 6">DSM 10065</strain>
    </source>
</reference>
<keyword evidence="2" id="KW-0285">Flavoprotein</keyword>
<evidence type="ECO:0000259" key="4">
    <source>
        <dbReference type="Pfam" id="PF01494"/>
    </source>
</evidence>
<dbReference type="PRINTS" id="PR00420">
    <property type="entry name" value="RNGMNOXGNASE"/>
</dbReference>
<name>A0A2U1CQ57_9BURK</name>
<accession>A0A2U1CQ57</accession>
<evidence type="ECO:0000313" key="6">
    <source>
        <dbReference type="Proteomes" id="UP000246145"/>
    </source>
</evidence>
<dbReference type="NCBIfam" id="NF004780">
    <property type="entry name" value="PRK06126.1"/>
    <property type="match status" value="1"/>
</dbReference>
<dbReference type="Proteomes" id="UP000246145">
    <property type="component" value="Unassembled WGS sequence"/>
</dbReference>
<dbReference type="Pfam" id="PF01494">
    <property type="entry name" value="FAD_binding_3"/>
    <property type="match status" value="1"/>
</dbReference>
<dbReference type="EMBL" id="QEKO01000001">
    <property type="protein sequence ID" value="PVY67974.1"/>
    <property type="molecule type" value="Genomic_DNA"/>
</dbReference>
<dbReference type="PANTHER" id="PTHR43004">
    <property type="entry name" value="TRK SYSTEM POTASSIUM UPTAKE PROTEIN"/>
    <property type="match status" value="1"/>
</dbReference>
<evidence type="ECO:0000256" key="3">
    <source>
        <dbReference type="ARBA" id="ARBA00022827"/>
    </source>
</evidence>
<dbReference type="RefSeq" id="WP_243410806.1">
    <property type="nucleotide sequence ID" value="NZ_JACCEX010000001.1"/>
</dbReference>
<dbReference type="Gene3D" id="3.40.30.120">
    <property type="match status" value="1"/>
</dbReference>
<keyword evidence="3" id="KW-0274">FAD</keyword>
<evidence type="ECO:0000313" key="5">
    <source>
        <dbReference type="EMBL" id="PVY67974.1"/>
    </source>
</evidence>
<feature type="domain" description="FAD-binding" evidence="4">
    <location>
        <begin position="6"/>
        <end position="369"/>
    </location>
</feature>
<dbReference type="SUPFAM" id="SSF51905">
    <property type="entry name" value="FAD/NAD(P)-binding domain"/>
    <property type="match status" value="1"/>
</dbReference>
<sequence>MLPDQASVAIIGGGPCGLMLANELGRRGISAVLVDDKPSTAFNPQANATQARTMEHYRRLGFADEIRNLGLPNDFPTDIAYFTRFARHELARFSLPSAAEAKQRIHSLSGSWSAAELPHRVSQKYVEQVLRTHAQQLPGISIHYGWRMAAFADAGDKVVVDVEEVETGRKHRIEAAYMVGADGPRSMTREQLGFRYTGETGIKRDFMGGRMYAVYARAPAFYDVVPHARAWMNVCVNPERRAFMATVDGKGEFAFHTQLREGEDENTLTADDARRMFQAGVGADIPVEVLSHGTWTAGHSLVSNGFQKGRVFLGGDAAHLFTPTGGLGYNTAVEDAVNLGWKLAAVIKGQAGPALLDSYQAERQPLAIRNTGYARGFADSLGLFKPAPEIEENSPAGEAARREAGEHMAAHGRAEFNIPGITFGGRYDGSPAIVSDGSMPPPDKANEYTATACPGGRPPHMWLDDVRSLYDAFGFEWTLLCMGADNEGQPFASAARDKGVELAVVHVPQARELYQSDFALIRPDQIVAWRGDSCRDAAQIFETLLGARMRASSLTTQKTTA</sequence>
<dbReference type="GO" id="GO:0071949">
    <property type="term" value="F:FAD binding"/>
    <property type="evidence" value="ECO:0007669"/>
    <property type="project" value="InterPro"/>
</dbReference>
<protein>
    <submittedName>
        <fullName evidence="5">2-polyprenyl-6-methoxyphenol hydroxylase-like FAD-dependent oxidoreductase</fullName>
    </submittedName>
</protein>
<dbReference type="PANTHER" id="PTHR43004:SF19">
    <property type="entry name" value="BINDING MONOOXYGENASE, PUTATIVE (JCVI)-RELATED"/>
    <property type="match status" value="1"/>
</dbReference>
<organism evidence="5 6">
    <name type="scientific">Pusillimonas noertemannii</name>
    <dbReference type="NCBI Taxonomy" id="305977"/>
    <lineage>
        <taxon>Bacteria</taxon>
        <taxon>Pseudomonadati</taxon>
        <taxon>Pseudomonadota</taxon>
        <taxon>Betaproteobacteria</taxon>
        <taxon>Burkholderiales</taxon>
        <taxon>Alcaligenaceae</taxon>
        <taxon>Pusillimonas</taxon>
    </lineage>
</organism>
<dbReference type="Gene3D" id="3.30.9.10">
    <property type="entry name" value="D-Amino Acid Oxidase, subunit A, domain 2"/>
    <property type="match status" value="1"/>
</dbReference>
<comment type="caution">
    <text evidence="5">The sequence shown here is derived from an EMBL/GenBank/DDBJ whole genome shotgun (WGS) entry which is preliminary data.</text>
</comment>
<dbReference type="Gene3D" id="3.50.50.60">
    <property type="entry name" value="FAD/NAD(P)-binding domain"/>
    <property type="match status" value="1"/>
</dbReference>
<dbReference type="InterPro" id="IPR050641">
    <property type="entry name" value="RIFMO-like"/>
</dbReference>
<dbReference type="Pfam" id="PF21274">
    <property type="entry name" value="Rng_hyd_C"/>
    <property type="match status" value="1"/>
</dbReference>
<evidence type="ECO:0000256" key="1">
    <source>
        <dbReference type="ARBA" id="ARBA00001974"/>
    </source>
</evidence>
<gene>
    <name evidence="5" type="ORF">C7440_0360</name>
</gene>
<dbReference type="GO" id="GO:0016709">
    <property type="term" value="F:oxidoreductase activity, acting on paired donors, with incorporation or reduction of molecular oxygen, NAD(P)H as one donor, and incorporation of one atom of oxygen"/>
    <property type="evidence" value="ECO:0007669"/>
    <property type="project" value="UniProtKB-ARBA"/>
</dbReference>
<dbReference type="InterPro" id="IPR036188">
    <property type="entry name" value="FAD/NAD-bd_sf"/>
</dbReference>
<dbReference type="AlphaFoldDB" id="A0A2U1CQ57"/>
<evidence type="ECO:0000256" key="2">
    <source>
        <dbReference type="ARBA" id="ARBA00022630"/>
    </source>
</evidence>